<reference evidence="1" key="1">
    <citation type="submission" date="2020-05" db="EMBL/GenBank/DDBJ databases">
        <authorList>
            <person name="Chiriac C."/>
            <person name="Salcher M."/>
            <person name="Ghai R."/>
            <person name="Kavagutti S V."/>
        </authorList>
    </citation>
    <scope>NUCLEOTIDE SEQUENCE</scope>
</reference>
<proteinExistence type="predicted"/>
<dbReference type="AlphaFoldDB" id="A0A6J6AZ06"/>
<sequence length="221" mass="22205">MKKTYSKKTKVLVLFTAMAFIFANGVPANAANKTITCYKGTLVKKVTAAKPKCPTGYSTTKPKVTTKPTATAKATTPAVSATVAFSGSYKGNLAIVWGDTYLQVTSVTGKGTGNVLGLTDLTGTASAAPAGLCDSFDAKGSIGGGGNTLNVSFDTSAKGCAEDESAPTTIKITGNAQITGGTGKYAGATGTLKVSGVFSVKGGAKENAAFTMDVSGNIKTK</sequence>
<dbReference type="EMBL" id="CAEZSB010000025">
    <property type="protein sequence ID" value="CAB4531323.1"/>
    <property type="molecule type" value="Genomic_DNA"/>
</dbReference>
<name>A0A6J6AZ06_9ZZZZ</name>
<protein>
    <submittedName>
        <fullName evidence="1">Unannotated protein</fullName>
    </submittedName>
</protein>
<evidence type="ECO:0000313" key="1">
    <source>
        <dbReference type="EMBL" id="CAB4531323.1"/>
    </source>
</evidence>
<accession>A0A6J6AZ06</accession>
<organism evidence="1">
    <name type="scientific">freshwater metagenome</name>
    <dbReference type="NCBI Taxonomy" id="449393"/>
    <lineage>
        <taxon>unclassified sequences</taxon>
        <taxon>metagenomes</taxon>
        <taxon>ecological metagenomes</taxon>
    </lineage>
</organism>
<gene>
    <name evidence="1" type="ORF">UFOPK1395_00386</name>
</gene>